<dbReference type="InterPro" id="IPR044086">
    <property type="entry name" value="LUC3-like"/>
</dbReference>
<dbReference type="GO" id="GO:0006351">
    <property type="term" value="P:DNA-templated transcription"/>
    <property type="evidence" value="ECO:0007669"/>
    <property type="project" value="InterPro"/>
</dbReference>
<evidence type="ECO:0000313" key="9">
    <source>
        <dbReference type="Proteomes" id="UP001148614"/>
    </source>
</evidence>
<dbReference type="Gene3D" id="4.10.240.10">
    <property type="entry name" value="Zn(2)-C6 fungal-type DNA-binding domain"/>
    <property type="match status" value="1"/>
</dbReference>
<reference evidence="8" key="1">
    <citation type="submission" date="2022-07" db="EMBL/GenBank/DDBJ databases">
        <title>Genome Sequence of Xylaria arbuscula.</title>
        <authorList>
            <person name="Buettner E."/>
        </authorList>
    </citation>
    <scope>NUCLEOTIDE SEQUENCE</scope>
    <source>
        <strain evidence="8">VT107</strain>
    </source>
</reference>
<comment type="similarity">
    <text evidence="1">Belongs to the aldehyde dehydrogenase family.</text>
</comment>
<dbReference type="CDD" id="cd07106">
    <property type="entry name" value="ALDH_AldA-AAD23400"/>
    <property type="match status" value="1"/>
</dbReference>
<protein>
    <recommendedName>
        <fullName evidence="4">aldehyde dehydrogenase (NAD(+))</fullName>
        <ecNumber evidence="4">1.2.1.3</ecNumber>
    </recommendedName>
</protein>
<dbReference type="GO" id="GO:0008270">
    <property type="term" value="F:zinc ion binding"/>
    <property type="evidence" value="ECO:0007669"/>
    <property type="project" value="InterPro"/>
</dbReference>
<dbReference type="InterPro" id="IPR016162">
    <property type="entry name" value="Ald_DH_N"/>
</dbReference>
<dbReference type="AlphaFoldDB" id="A0A9W8NK80"/>
<dbReference type="GO" id="GO:0003677">
    <property type="term" value="F:DNA binding"/>
    <property type="evidence" value="ECO:0007669"/>
    <property type="project" value="InterPro"/>
</dbReference>
<dbReference type="Gene3D" id="3.40.605.10">
    <property type="entry name" value="Aldehyde Dehydrogenase, Chain A, domain 1"/>
    <property type="match status" value="1"/>
</dbReference>
<evidence type="ECO:0000256" key="4">
    <source>
        <dbReference type="ARBA" id="ARBA00024226"/>
    </source>
</evidence>
<dbReference type="GO" id="GO:0004029">
    <property type="term" value="F:aldehyde dehydrogenase (NAD+) activity"/>
    <property type="evidence" value="ECO:0007669"/>
    <property type="project" value="UniProtKB-EC"/>
</dbReference>
<keyword evidence="3" id="KW-0539">Nucleus</keyword>
<dbReference type="SUPFAM" id="SSF57701">
    <property type="entry name" value="Zn2/Cys6 DNA-binding domain"/>
    <property type="match status" value="1"/>
</dbReference>
<dbReference type="SUPFAM" id="SSF53720">
    <property type="entry name" value="ALDH-like"/>
    <property type="match status" value="1"/>
</dbReference>
<dbReference type="PANTHER" id="PTHR11699">
    <property type="entry name" value="ALDEHYDE DEHYDROGENASE-RELATED"/>
    <property type="match status" value="1"/>
</dbReference>
<organism evidence="8 9">
    <name type="scientific">Xylaria arbuscula</name>
    <dbReference type="NCBI Taxonomy" id="114810"/>
    <lineage>
        <taxon>Eukaryota</taxon>
        <taxon>Fungi</taxon>
        <taxon>Dikarya</taxon>
        <taxon>Ascomycota</taxon>
        <taxon>Pezizomycotina</taxon>
        <taxon>Sordariomycetes</taxon>
        <taxon>Xylariomycetidae</taxon>
        <taxon>Xylariales</taxon>
        <taxon>Xylariaceae</taxon>
        <taxon>Xylaria</taxon>
    </lineage>
</organism>
<accession>A0A9W8NK80</accession>
<dbReference type="InterPro" id="IPR016161">
    <property type="entry name" value="Ald_DH/histidinol_DH"/>
</dbReference>
<dbReference type="Pfam" id="PF04082">
    <property type="entry name" value="Fungal_trans"/>
    <property type="match status" value="1"/>
</dbReference>
<dbReference type="CDD" id="cd12148">
    <property type="entry name" value="fungal_TF_MHR"/>
    <property type="match status" value="1"/>
</dbReference>
<evidence type="ECO:0000256" key="2">
    <source>
        <dbReference type="ARBA" id="ARBA00022723"/>
    </source>
</evidence>
<evidence type="ECO:0000313" key="8">
    <source>
        <dbReference type="EMBL" id="KAJ3578134.1"/>
    </source>
</evidence>
<dbReference type="InterPro" id="IPR001138">
    <property type="entry name" value="Zn2Cys6_DnaBD"/>
</dbReference>
<dbReference type="PROSITE" id="PS50048">
    <property type="entry name" value="ZN2_CY6_FUNGAL_2"/>
    <property type="match status" value="1"/>
</dbReference>
<dbReference type="SMART" id="SM00906">
    <property type="entry name" value="Fungal_trans"/>
    <property type="match status" value="1"/>
</dbReference>
<dbReference type="EC" id="1.2.1.3" evidence="4"/>
<dbReference type="GO" id="GO:0000981">
    <property type="term" value="F:DNA-binding transcription factor activity, RNA polymerase II-specific"/>
    <property type="evidence" value="ECO:0007669"/>
    <property type="project" value="InterPro"/>
</dbReference>
<evidence type="ECO:0000256" key="1">
    <source>
        <dbReference type="ARBA" id="ARBA00009986"/>
    </source>
</evidence>
<evidence type="ECO:0000259" key="7">
    <source>
        <dbReference type="PROSITE" id="PS50048"/>
    </source>
</evidence>
<dbReference type="EMBL" id="JANPWZ010000254">
    <property type="protein sequence ID" value="KAJ3578134.1"/>
    <property type="molecule type" value="Genomic_DNA"/>
</dbReference>
<dbReference type="InterPro" id="IPR036864">
    <property type="entry name" value="Zn2-C6_fun-type_DNA-bd_sf"/>
</dbReference>
<gene>
    <name evidence="8" type="ORF">NPX13_g2431</name>
</gene>
<dbReference type="PROSITE" id="PS00463">
    <property type="entry name" value="ZN2_CY6_FUNGAL_1"/>
    <property type="match status" value="1"/>
</dbReference>
<keyword evidence="2" id="KW-0479">Metal-binding</keyword>
<dbReference type="VEuPathDB" id="FungiDB:F4678DRAFT_481384"/>
<feature type="region of interest" description="Disordered" evidence="6">
    <location>
        <begin position="1"/>
        <end position="20"/>
    </location>
</feature>
<dbReference type="VEuPathDB" id="FungiDB:F4678DRAFT_481382"/>
<name>A0A9W8NK80_9PEZI</name>
<evidence type="ECO:0000256" key="6">
    <source>
        <dbReference type="SAM" id="MobiDB-lite"/>
    </source>
</evidence>
<proteinExistence type="inferred from homology"/>
<sequence>MADSGSPAQEPEGRRRKIRKGTHSCWECKRRKNRCTWSRSEGRCDGCHRRGTRCISQEFPQEHVPPERGAITKLDDSRILRLEALVERLSRQVDSEISSRHRAESHLDDGSDGPQVSIGTSDIAADSPTPSALNKTTPSLIIAPVGSSFGQFGDATDYQITPAIHALISAWPEQRHHDAIINSNATSLHPALSSACSGFQFPPSPKDLLQLPLPGTTPSAIARKLLVLGTYLQVLSSQNNHGDTESSPEYRSLSSRALETASKLITHNDSLPQSLDIIECLIIESQYYNYMGNIRRAWTILRRAVAMAQLLGLDRQNKSIGQNTNVVDDQGASRQQRIWFLLVHFDQYVSLVLGTPPSLPEHCQVTPEILERCTPSGRMGWFHSMAAGRILHRNRINMYDIVETREIDKILREATTFSYCRGLDFFTFVASAALCLLHVNASCETHAAGHCDGVGISELLAHQRFSNRGLMEQALENIEKIAQVEPDDRLTSEIIPTFRRLLVIEEEAYGGLRYSIHLSPNVEQLNSQEAVENSDVLHLKLPFCGIIKVEQASNLNSISMDLTSRATLNQESFRTLSEACPATICPTLQPLEDQNTTMTDSYHIAKNQPQINGTYAAVQPLCNLRSTPCNDKNEMGGSAAPSVPILASWNIFWIYSDINEHTGSVVGILDTGLSSQGPIMSLPLVSPSHTTAPHATISSLSETRVKSQVPSINKVHVIARSRSKTGISAENTHGQICSHFRLHSASMSQPHNHDSTVSEILATFIVKQNIPIMAVNVAVPHSTPVGVPDQLNNGTAPRAVSRVDFTTYHNVIDGQLSGTDRTRRTVDPATLELNPEVPVSTKQDVERAVAAAQKAGEAWAEVPWLDRKKAIEAYAEAVEAHIAEIAEIQVREMGCPLPMAEGDVQWGVGWMRGFCELPQPGDIIESSQDRHVVERYTPIGVAVGIVPWNGPVVLACGKIAPALLTGNTLILKPSPFAPYTCLKLAEIGLQFFPPGVLQALSGEDDLGPWLTASPRHRQACSSHLKRVSTELGGNDPAIVCDDVDPVAVGRKVATVAMLRSGQFCIAIKRVYIHEKIYDAVLAEIVKYVGTVKVDNGLDEGTVVGPLANEPQYERVKDLLADIEQTKLDVLPKNGQSIDGLKGFFIRPIVINNPPDDSRVVVEEPFGPILPVMKWSDEADVIQRANNTEYGLGASVWSGDLVRASRIANKLQAGNVWINTHAEIQASTAFAGHKQSGYGSELGADGLKGWCNVQALYTRPL</sequence>
<dbReference type="InterPro" id="IPR007219">
    <property type="entry name" value="XnlR_reg_dom"/>
</dbReference>
<comment type="catalytic activity">
    <reaction evidence="5">
        <text>an aldehyde + NAD(+) + H2O = a carboxylate + NADH + 2 H(+)</text>
        <dbReference type="Rhea" id="RHEA:16185"/>
        <dbReference type="ChEBI" id="CHEBI:15377"/>
        <dbReference type="ChEBI" id="CHEBI:15378"/>
        <dbReference type="ChEBI" id="CHEBI:17478"/>
        <dbReference type="ChEBI" id="CHEBI:29067"/>
        <dbReference type="ChEBI" id="CHEBI:57540"/>
        <dbReference type="ChEBI" id="CHEBI:57945"/>
        <dbReference type="EC" id="1.2.1.3"/>
    </reaction>
</comment>
<comment type="caution">
    <text evidence="8">The sequence shown here is derived from an EMBL/GenBank/DDBJ whole genome shotgun (WGS) entry which is preliminary data.</text>
</comment>
<dbReference type="Pfam" id="PF00171">
    <property type="entry name" value="Aldedh"/>
    <property type="match status" value="1"/>
</dbReference>
<dbReference type="Proteomes" id="UP001148614">
    <property type="component" value="Unassembled WGS sequence"/>
</dbReference>
<dbReference type="InterPro" id="IPR015590">
    <property type="entry name" value="Aldehyde_DH_dom"/>
</dbReference>
<dbReference type="InterPro" id="IPR016163">
    <property type="entry name" value="Ald_DH_C"/>
</dbReference>
<feature type="compositionally biased region" description="Basic and acidic residues" evidence="6">
    <location>
        <begin position="91"/>
        <end position="109"/>
    </location>
</feature>
<feature type="region of interest" description="Disordered" evidence="6">
    <location>
        <begin position="91"/>
        <end position="135"/>
    </location>
</feature>
<evidence type="ECO:0000256" key="5">
    <source>
        <dbReference type="ARBA" id="ARBA00049194"/>
    </source>
</evidence>
<dbReference type="Gene3D" id="3.40.309.10">
    <property type="entry name" value="Aldehyde Dehydrogenase, Chain A, domain 2"/>
    <property type="match status" value="1"/>
</dbReference>
<keyword evidence="9" id="KW-1185">Reference proteome</keyword>
<dbReference type="CDD" id="cd00067">
    <property type="entry name" value="GAL4"/>
    <property type="match status" value="1"/>
</dbReference>
<feature type="domain" description="Zn(2)-C6 fungal-type" evidence="7">
    <location>
        <begin position="24"/>
        <end position="56"/>
    </location>
</feature>
<evidence type="ECO:0000256" key="3">
    <source>
        <dbReference type="ARBA" id="ARBA00023242"/>
    </source>
</evidence>